<dbReference type="Gene3D" id="1.25.40.10">
    <property type="entry name" value="Tetratricopeptide repeat domain"/>
    <property type="match status" value="2"/>
</dbReference>
<name>A0A397TUL0_9GLOM</name>
<dbReference type="AlphaFoldDB" id="A0A397TUL0"/>
<dbReference type="PANTHER" id="PTHR43628:SF1">
    <property type="entry name" value="CHITIN SYNTHASE REGULATORY FACTOR 2-RELATED"/>
    <property type="match status" value="1"/>
</dbReference>
<evidence type="ECO:0000313" key="2">
    <source>
        <dbReference type="Proteomes" id="UP000266673"/>
    </source>
</evidence>
<dbReference type="EMBL" id="QKWP01005459">
    <property type="protein sequence ID" value="RIB00058.1"/>
    <property type="molecule type" value="Genomic_DNA"/>
</dbReference>
<gene>
    <name evidence="1" type="ORF">C2G38_1358552</name>
</gene>
<proteinExistence type="predicted"/>
<dbReference type="SMART" id="SM00671">
    <property type="entry name" value="SEL1"/>
    <property type="match status" value="3"/>
</dbReference>
<dbReference type="InterPro" id="IPR011990">
    <property type="entry name" value="TPR-like_helical_dom_sf"/>
</dbReference>
<dbReference type="PANTHER" id="PTHR43628">
    <property type="entry name" value="ACTIVATOR OF C KINASE PROTEIN 1-RELATED"/>
    <property type="match status" value="1"/>
</dbReference>
<organism evidence="1 2">
    <name type="scientific">Gigaspora rosea</name>
    <dbReference type="NCBI Taxonomy" id="44941"/>
    <lineage>
        <taxon>Eukaryota</taxon>
        <taxon>Fungi</taxon>
        <taxon>Fungi incertae sedis</taxon>
        <taxon>Mucoromycota</taxon>
        <taxon>Glomeromycotina</taxon>
        <taxon>Glomeromycetes</taxon>
        <taxon>Diversisporales</taxon>
        <taxon>Gigasporaceae</taxon>
        <taxon>Gigaspora</taxon>
    </lineage>
</organism>
<dbReference type="InterPro" id="IPR052945">
    <property type="entry name" value="Mitotic_Regulator"/>
</dbReference>
<dbReference type="SUPFAM" id="SSF48452">
    <property type="entry name" value="TPR-like"/>
    <property type="match status" value="1"/>
</dbReference>
<reference evidence="1 2" key="1">
    <citation type="submission" date="2018-06" db="EMBL/GenBank/DDBJ databases">
        <title>Comparative genomics reveals the genomic features of Rhizophagus irregularis, R. cerebriforme, R. diaphanum and Gigaspora rosea, and their symbiotic lifestyle signature.</title>
        <authorList>
            <person name="Morin E."/>
            <person name="San Clemente H."/>
            <person name="Chen E.C.H."/>
            <person name="De La Providencia I."/>
            <person name="Hainaut M."/>
            <person name="Kuo A."/>
            <person name="Kohler A."/>
            <person name="Murat C."/>
            <person name="Tang N."/>
            <person name="Roy S."/>
            <person name="Loubradou J."/>
            <person name="Henrissat B."/>
            <person name="Grigoriev I.V."/>
            <person name="Corradi N."/>
            <person name="Roux C."/>
            <person name="Martin F.M."/>
        </authorList>
    </citation>
    <scope>NUCLEOTIDE SEQUENCE [LARGE SCALE GENOMIC DNA]</scope>
    <source>
        <strain evidence="1 2">DAOM 194757</strain>
    </source>
</reference>
<evidence type="ECO:0000313" key="1">
    <source>
        <dbReference type="EMBL" id="RIB00058.1"/>
    </source>
</evidence>
<sequence length="410" mass="48332">MKRYDDTIVDLTKLLDTEQIIDFALRHLGEVYHLTKETITDLAKLLGIELSDDINESLKKNLSKHLISDMCNNMKNIYTLEDLENLLEINQDTALKFRVKFNFTMERYEDAIVDLTKLLDIEQNNEAYHITGIYKDAIIDLKKLFGIVPSDEIDELLKKKWIETFNMCNNATNTFTLEDLENSLKIKQDSALKFRVKFNFLMERYKDAINDLIKLLYIKPNNKFALKYRAEAYYLMAKYKESFNDVNKLQKIMTNDEWASKLLTRIIENPCVDETYELGYFYLHRINLERNEYKAFTQFEKSANMGHTEGINCLGYCYEYGIGVEKNENKAFTYYQKSADMYNSDGMYQVGYCYYLGIGVEIDKHKAFTYYLKSAEAGNSMGIRKTAICYYYGIGVKKNKHKYYEWIEKE</sequence>
<dbReference type="Proteomes" id="UP000266673">
    <property type="component" value="Unassembled WGS sequence"/>
</dbReference>
<dbReference type="STRING" id="44941.A0A397TUL0"/>
<dbReference type="OrthoDB" id="2384430at2759"/>
<protein>
    <submittedName>
        <fullName evidence="1">Uncharacterized protein</fullName>
    </submittedName>
</protein>
<comment type="caution">
    <text evidence="1">The sequence shown here is derived from an EMBL/GenBank/DDBJ whole genome shotgun (WGS) entry which is preliminary data.</text>
</comment>
<dbReference type="SUPFAM" id="SSF81901">
    <property type="entry name" value="HCP-like"/>
    <property type="match status" value="1"/>
</dbReference>
<dbReference type="InterPro" id="IPR006597">
    <property type="entry name" value="Sel1-like"/>
</dbReference>
<dbReference type="Pfam" id="PF08238">
    <property type="entry name" value="Sel1"/>
    <property type="match status" value="4"/>
</dbReference>
<keyword evidence="2" id="KW-1185">Reference proteome</keyword>
<accession>A0A397TUL0</accession>